<dbReference type="CDD" id="cd03028">
    <property type="entry name" value="GRX_PICOT_like"/>
    <property type="match status" value="1"/>
</dbReference>
<keyword evidence="9" id="KW-1185">Reference proteome</keyword>
<keyword evidence="2" id="KW-0479">Metal-binding</keyword>
<evidence type="ECO:0000256" key="2">
    <source>
        <dbReference type="ARBA" id="ARBA00022723"/>
    </source>
</evidence>
<dbReference type="Pfam" id="PF00462">
    <property type="entry name" value="Glutaredoxin"/>
    <property type="match status" value="1"/>
</dbReference>
<dbReference type="PROSITE" id="PS51354">
    <property type="entry name" value="GLUTAREDOXIN_2"/>
    <property type="match status" value="1"/>
</dbReference>
<dbReference type="SUPFAM" id="SSF52833">
    <property type="entry name" value="Thioredoxin-like"/>
    <property type="match status" value="1"/>
</dbReference>
<keyword evidence="5" id="KW-0676">Redox-active center</keyword>
<dbReference type="Gene3D" id="3.40.30.10">
    <property type="entry name" value="Glutaredoxin"/>
    <property type="match status" value="1"/>
</dbReference>
<dbReference type="GO" id="GO:0015036">
    <property type="term" value="F:disulfide oxidoreductase activity"/>
    <property type="evidence" value="ECO:0007669"/>
    <property type="project" value="UniProtKB-ARBA"/>
</dbReference>
<accession>A0A4P9Y2B9</accession>
<proteinExistence type="predicted"/>
<evidence type="ECO:0000256" key="4">
    <source>
        <dbReference type="ARBA" id="ARBA00023014"/>
    </source>
</evidence>
<dbReference type="PANTHER" id="PTHR10293">
    <property type="entry name" value="GLUTAREDOXIN FAMILY MEMBER"/>
    <property type="match status" value="1"/>
</dbReference>
<dbReference type="InterPro" id="IPR004480">
    <property type="entry name" value="Monothiol_GRX-rel"/>
</dbReference>
<evidence type="ECO:0000256" key="6">
    <source>
        <dbReference type="ARBA" id="ARBA00067618"/>
    </source>
</evidence>
<dbReference type="GO" id="GO:0051537">
    <property type="term" value="F:2 iron, 2 sulfur cluster binding"/>
    <property type="evidence" value="ECO:0007669"/>
    <property type="project" value="UniProtKB-KW"/>
</dbReference>
<feature type="domain" description="Glutaredoxin" evidence="7">
    <location>
        <begin position="32"/>
        <end position="97"/>
    </location>
</feature>
<dbReference type="InterPro" id="IPR036249">
    <property type="entry name" value="Thioredoxin-like_sf"/>
</dbReference>
<dbReference type="InterPro" id="IPR002109">
    <property type="entry name" value="Glutaredoxin"/>
</dbReference>
<evidence type="ECO:0000256" key="5">
    <source>
        <dbReference type="ARBA" id="ARBA00023284"/>
    </source>
</evidence>
<name>A0A4P9Y2B9_9FUNG</name>
<dbReference type="OrthoDB" id="415696at2759"/>
<dbReference type="FunFam" id="3.40.30.10:FF:000005">
    <property type="entry name" value="Glutaredoxin 5"/>
    <property type="match status" value="1"/>
</dbReference>
<evidence type="ECO:0000313" key="8">
    <source>
        <dbReference type="EMBL" id="RKP12834.1"/>
    </source>
</evidence>
<dbReference type="EMBL" id="KZ988189">
    <property type="protein sequence ID" value="RKP12834.1"/>
    <property type="molecule type" value="Genomic_DNA"/>
</dbReference>
<gene>
    <name evidence="8" type="ORF">BJ684DRAFT_10933</name>
</gene>
<keyword evidence="4" id="KW-0411">Iron-sulfur</keyword>
<evidence type="ECO:0000256" key="1">
    <source>
        <dbReference type="ARBA" id="ARBA00022714"/>
    </source>
</evidence>
<evidence type="ECO:0000256" key="3">
    <source>
        <dbReference type="ARBA" id="ARBA00023004"/>
    </source>
</evidence>
<dbReference type="GO" id="GO:0046872">
    <property type="term" value="F:metal ion binding"/>
    <property type="evidence" value="ECO:0007669"/>
    <property type="project" value="UniProtKB-KW"/>
</dbReference>
<dbReference type="AlphaFoldDB" id="A0A4P9Y2B9"/>
<evidence type="ECO:0000313" key="9">
    <source>
        <dbReference type="Proteomes" id="UP000267251"/>
    </source>
</evidence>
<dbReference type="NCBIfam" id="TIGR00365">
    <property type="entry name" value="Grx4 family monothiol glutaredoxin"/>
    <property type="match status" value="1"/>
</dbReference>
<keyword evidence="1" id="KW-0001">2Fe-2S</keyword>
<dbReference type="GO" id="GO:0044571">
    <property type="term" value="P:[2Fe-2S] cluster assembly"/>
    <property type="evidence" value="ECO:0007669"/>
    <property type="project" value="UniProtKB-ARBA"/>
</dbReference>
<organism evidence="8 9">
    <name type="scientific">Piptocephalis cylindrospora</name>
    <dbReference type="NCBI Taxonomy" id="1907219"/>
    <lineage>
        <taxon>Eukaryota</taxon>
        <taxon>Fungi</taxon>
        <taxon>Fungi incertae sedis</taxon>
        <taxon>Zoopagomycota</taxon>
        <taxon>Zoopagomycotina</taxon>
        <taxon>Zoopagomycetes</taxon>
        <taxon>Zoopagales</taxon>
        <taxon>Piptocephalidaceae</taxon>
        <taxon>Piptocephalis</taxon>
    </lineage>
</organism>
<protein>
    <recommendedName>
        <fullName evidence="6">Monothiol glutaredoxin-5, mitochondrial</fullName>
    </recommendedName>
</protein>
<dbReference type="Proteomes" id="UP000267251">
    <property type="component" value="Unassembled WGS sequence"/>
</dbReference>
<reference evidence="9" key="1">
    <citation type="journal article" date="2018" name="Nat. Microbiol.">
        <title>Leveraging single-cell genomics to expand the fungal tree of life.</title>
        <authorList>
            <person name="Ahrendt S.R."/>
            <person name="Quandt C.A."/>
            <person name="Ciobanu D."/>
            <person name="Clum A."/>
            <person name="Salamov A."/>
            <person name="Andreopoulos B."/>
            <person name="Cheng J.F."/>
            <person name="Woyke T."/>
            <person name="Pelin A."/>
            <person name="Henrissat B."/>
            <person name="Reynolds N.K."/>
            <person name="Benny G.L."/>
            <person name="Smith M.E."/>
            <person name="James T.Y."/>
            <person name="Grigoriev I.V."/>
        </authorList>
    </citation>
    <scope>NUCLEOTIDE SEQUENCE [LARGE SCALE GENOMIC DNA]</scope>
</reference>
<dbReference type="GO" id="GO:0005759">
    <property type="term" value="C:mitochondrial matrix"/>
    <property type="evidence" value="ECO:0007669"/>
    <property type="project" value="TreeGrafter"/>
</dbReference>
<sequence>MSGPSALLTGARRLITDKAKAAIEDGIKNNAVCVFMKGTPEAPQCGFSRAVAQILQVQGIEEYKSFNVLADEELRAGIKEYSSWPTIPQVYVNGDFVGGCDIVYNMYKSGELEELLVKEGIVQPIAEDGDKKE</sequence>
<dbReference type="PANTHER" id="PTHR10293:SF16">
    <property type="entry name" value="GLUTAREDOXIN-RELATED PROTEIN 5, MITOCHONDRIAL"/>
    <property type="match status" value="1"/>
</dbReference>
<dbReference type="InterPro" id="IPR033658">
    <property type="entry name" value="GRX_PICOT-like"/>
</dbReference>
<keyword evidence="3" id="KW-0408">Iron</keyword>
<evidence type="ECO:0000259" key="7">
    <source>
        <dbReference type="Pfam" id="PF00462"/>
    </source>
</evidence>